<organism evidence="11">
    <name type="scientific">Riptortus pedestris</name>
    <name type="common">Bean bug</name>
    <dbReference type="NCBI Taxonomy" id="329032"/>
    <lineage>
        <taxon>Eukaryota</taxon>
        <taxon>Metazoa</taxon>
        <taxon>Ecdysozoa</taxon>
        <taxon>Arthropoda</taxon>
        <taxon>Hexapoda</taxon>
        <taxon>Insecta</taxon>
        <taxon>Pterygota</taxon>
        <taxon>Neoptera</taxon>
        <taxon>Paraneoptera</taxon>
        <taxon>Hemiptera</taxon>
        <taxon>Heteroptera</taxon>
        <taxon>Panheteroptera</taxon>
        <taxon>Pentatomomorpha</taxon>
        <taxon>Coreoidea</taxon>
        <taxon>Alydidae</taxon>
        <taxon>Riptortus</taxon>
    </lineage>
</organism>
<dbReference type="SUPFAM" id="SSF53474">
    <property type="entry name" value="alpha/beta-Hydrolases"/>
    <property type="match status" value="1"/>
</dbReference>
<evidence type="ECO:0000256" key="8">
    <source>
        <dbReference type="PIRSR" id="PIRSR000862-1"/>
    </source>
</evidence>
<evidence type="ECO:0000256" key="9">
    <source>
        <dbReference type="SAM" id="SignalP"/>
    </source>
</evidence>
<dbReference type="GO" id="GO:0016788">
    <property type="term" value="F:hydrolase activity, acting on ester bonds"/>
    <property type="evidence" value="ECO:0007669"/>
    <property type="project" value="InterPro"/>
</dbReference>
<dbReference type="Gene3D" id="3.40.50.1820">
    <property type="entry name" value="alpha/beta hydrolase"/>
    <property type="match status" value="1"/>
</dbReference>
<dbReference type="FunFam" id="3.40.50.1820:FF:000021">
    <property type="entry name" value="Lipase"/>
    <property type="match status" value="1"/>
</dbReference>
<feature type="active site" description="Charge relay system" evidence="8">
    <location>
        <position position="337"/>
    </location>
</feature>
<keyword evidence="5" id="KW-0443">Lipid metabolism</keyword>
<name>R4WRP2_RIPPE</name>
<reference evidence="11" key="1">
    <citation type="journal article" date="2013" name="PLoS ONE">
        <title>Gene expression in gut symbiotic organ of stinkbug affected by extracellular bacterial symbiont.</title>
        <authorList>
            <person name="Futahashi R."/>
            <person name="Tanaka K."/>
            <person name="Tanahashi M."/>
            <person name="Nikoh N."/>
            <person name="Kikuchi Y."/>
            <person name="Lee B.L."/>
            <person name="Fukatsu T."/>
        </authorList>
    </citation>
    <scope>NUCLEOTIDE SEQUENCE</scope>
    <source>
        <tissue evidence="11">Midgut</tissue>
    </source>
</reference>
<evidence type="ECO:0000256" key="4">
    <source>
        <dbReference type="ARBA" id="ARBA00022963"/>
    </source>
</evidence>
<proteinExistence type="evidence at transcript level"/>
<keyword evidence="4 7" id="KW-0442">Lipid degradation</keyword>
<evidence type="ECO:0000256" key="6">
    <source>
        <dbReference type="ARBA" id="ARBA00023180"/>
    </source>
</evidence>
<keyword evidence="6" id="KW-0325">Glycoprotein</keyword>
<evidence type="ECO:0000256" key="3">
    <source>
        <dbReference type="ARBA" id="ARBA00022801"/>
    </source>
</evidence>
<evidence type="ECO:0000256" key="5">
    <source>
        <dbReference type="ARBA" id="ARBA00023098"/>
    </source>
</evidence>
<feature type="chain" id="PRO_5004381518" description="Lipase" evidence="9">
    <location>
        <begin position="20"/>
        <end position="391"/>
    </location>
</feature>
<dbReference type="PANTHER" id="PTHR11005">
    <property type="entry name" value="LYSOSOMAL ACID LIPASE-RELATED"/>
    <property type="match status" value="1"/>
</dbReference>
<dbReference type="InterPro" id="IPR025483">
    <property type="entry name" value="Lipase_euk"/>
</dbReference>
<evidence type="ECO:0000313" key="11">
    <source>
        <dbReference type="EMBL" id="BAN20577.1"/>
    </source>
</evidence>
<dbReference type="AlphaFoldDB" id="R4WRP2"/>
<feature type="active site" description="Nucleophile" evidence="8">
    <location>
        <position position="163"/>
    </location>
</feature>
<dbReference type="InterPro" id="IPR006693">
    <property type="entry name" value="AB_hydrolase_lipase"/>
</dbReference>
<dbReference type="EMBL" id="AK417362">
    <property type="protein sequence ID" value="BAN20577.1"/>
    <property type="molecule type" value="mRNA"/>
</dbReference>
<accession>R4WRP2</accession>
<evidence type="ECO:0000256" key="7">
    <source>
        <dbReference type="PIRNR" id="PIRNR000862"/>
    </source>
</evidence>
<feature type="active site" description="Charge relay system" evidence="8">
    <location>
        <position position="367"/>
    </location>
</feature>
<feature type="signal peptide" evidence="9">
    <location>
        <begin position="1"/>
        <end position="19"/>
    </location>
</feature>
<evidence type="ECO:0000256" key="1">
    <source>
        <dbReference type="ARBA" id="ARBA00010701"/>
    </source>
</evidence>
<dbReference type="InterPro" id="IPR029058">
    <property type="entry name" value="AB_hydrolase_fold"/>
</dbReference>
<evidence type="ECO:0000256" key="2">
    <source>
        <dbReference type="ARBA" id="ARBA00022729"/>
    </source>
</evidence>
<protein>
    <recommendedName>
        <fullName evidence="7">Lipase</fullName>
    </recommendedName>
</protein>
<sequence>MNRTFNAVLFMLAISIVYAQQAGLSHQSMEELILNQGYPLEVHEIETEDGYLLTAYRIPYGKDKASNGKSVIVQHGILCSSAAWVISRPDQALGFLLADGGYDVWLTNSRGNTYSRKHKTYDTSSAQYWDFSFHEMGYYDLPATIDYILEKTNETQLFYIGHSQGTTQFFAMASTRPEYNAKIRHMSALAPIAFLDHTRGTVRTLGFFASVLQKVAWLLNLHYILDQSFVMSFIERTACRQTAITRPICDNILFLIAGYDSQELNVTLVPVITSYTPAGASVKQLLHFSQLLHNNEKFTLYDYGEKYNVFHYGQNTPPQYDLSKVTAPVMLHYAYNDWISGVQDVDKLYTHLPNSKRKVVGFDFFNHLDFMWARDARQLVYDDVLDIMSQY</sequence>
<comment type="similarity">
    <text evidence="1 7">Belongs to the AB hydrolase superfamily. Lipase family.</text>
</comment>
<keyword evidence="2 9" id="KW-0732">Signal</keyword>
<dbReference type="GO" id="GO:0016042">
    <property type="term" value="P:lipid catabolic process"/>
    <property type="evidence" value="ECO:0007669"/>
    <property type="project" value="UniProtKB-KW"/>
</dbReference>
<keyword evidence="3 7" id="KW-0378">Hydrolase</keyword>
<feature type="domain" description="Partial AB-hydrolase lipase" evidence="10">
    <location>
        <begin position="30"/>
        <end position="87"/>
    </location>
</feature>
<dbReference type="Pfam" id="PF04083">
    <property type="entry name" value="Abhydro_lipase"/>
    <property type="match status" value="1"/>
</dbReference>
<dbReference type="PIRSF" id="PIRSF000862">
    <property type="entry name" value="Steryl_ester_lip"/>
    <property type="match status" value="1"/>
</dbReference>
<evidence type="ECO:0000259" key="10">
    <source>
        <dbReference type="Pfam" id="PF04083"/>
    </source>
</evidence>